<proteinExistence type="predicted"/>
<evidence type="ECO:0000313" key="3">
    <source>
        <dbReference type="EMBL" id="GLS67746.1"/>
    </source>
</evidence>
<dbReference type="NCBIfam" id="NF041384">
    <property type="entry name" value="YHS_seleno_dom"/>
    <property type="match status" value="1"/>
</dbReference>
<reference evidence="5" key="2">
    <citation type="journal article" date="2019" name="Int. J. Syst. Evol. Microbiol.">
        <title>The Global Catalogue of Microorganisms (GCM) 10K type strain sequencing project: providing services to taxonomists for standard genome sequencing and annotation.</title>
        <authorList>
            <consortium name="The Broad Institute Genomics Platform"/>
            <consortium name="The Broad Institute Genome Sequencing Center for Infectious Disease"/>
            <person name="Wu L."/>
            <person name="Ma J."/>
        </authorList>
    </citation>
    <scope>NUCLEOTIDE SEQUENCE [LARGE SCALE GENOMIC DNA]</scope>
    <source>
        <strain evidence="5">NBRC 107715</strain>
    </source>
</reference>
<dbReference type="PROSITE" id="PS51318">
    <property type="entry name" value="TAT"/>
    <property type="match status" value="1"/>
</dbReference>
<organism evidence="2 4">
    <name type="scientific">Methylobacterium oxalidis</name>
    <dbReference type="NCBI Taxonomy" id="944322"/>
    <lineage>
        <taxon>Bacteria</taxon>
        <taxon>Pseudomonadati</taxon>
        <taxon>Pseudomonadota</taxon>
        <taxon>Alphaproteobacteria</taxon>
        <taxon>Hyphomicrobiales</taxon>
        <taxon>Methylobacteriaceae</taxon>
        <taxon>Methylobacterium</taxon>
    </lineage>
</organism>
<dbReference type="Proteomes" id="UP000321960">
    <property type="component" value="Unassembled WGS sequence"/>
</dbReference>
<accession>A0A512IXB8</accession>
<reference evidence="3" key="1">
    <citation type="journal article" date="2014" name="Int. J. Syst. Evol. Microbiol.">
        <title>Complete genome of a new Firmicutes species belonging to the dominant human colonic microbiota ('Ruminococcus bicirculans') reveals two chromosomes and a selective capacity to utilize plant glucans.</title>
        <authorList>
            <consortium name="NISC Comparative Sequencing Program"/>
            <person name="Wegmann U."/>
            <person name="Louis P."/>
            <person name="Goesmann A."/>
            <person name="Henrissat B."/>
            <person name="Duncan S.H."/>
            <person name="Flint H.J."/>
        </authorList>
    </citation>
    <scope>NUCLEOTIDE SEQUENCE</scope>
    <source>
        <strain evidence="3">NBRC 107715</strain>
    </source>
</reference>
<evidence type="ECO:0000313" key="5">
    <source>
        <dbReference type="Proteomes" id="UP001156856"/>
    </source>
</evidence>
<protein>
    <recommendedName>
        <fullName evidence="6">YHS domain-containing protein</fullName>
    </recommendedName>
</protein>
<reference evidence="2 4" key="3">
    <citation type="submission" date="2019-07" db="EMBL/GenBank/DDBJ databases">
        <title>Whole genome shotgun sequence of Methylobacterium oxalidis NBRC 107715.</title>
        <authorList>
            <person name="Hosoyama A."/>
            <person name="Uohara A."/>
            <person name="Ohji S."/>
            <person name="Ichikawa N."/>
        </authorList>
    </citation>
    <scope>NUCLEOTIDE SEQUENCE [LARGE SCALE GENOMIC DNA]</scope>
    <source>
        <strain evidence="2 4">NBRC 107715</strain>
    </source>
</reference>
<dbReference type="InterPro" id="IPR006311">
    <property type="entry name" value="TAT_signal"/>
</dbReference>
<dbReference type="EMBL" id="BSPK01000117">
    <property type="protein sequence ID" value="GLS67746.1"/>
    <property type="molecule type" value="Genomic_DNA"/>
</dbReference>
<evidence type="ECO:0000313" key="4">
    <source>
        <dbReference type="Proteomes" id="UP000321960"/>
    </source>
</evidence>
<evidence type="ECO:0008006" key="6">
    <source>
        <dbReference type="Google" id="ProtNLM"/>
    </source>
</evidence>
<reference evidence="3" key="4">
    <citation type="submission" date="2023-01" db="EMBL/GenBank/DDBJ databases">
        <title>Draft genome sequence of Methylobacterium oxalidis strain NBRC 107715.</title>
        <authorList>
            <person name="Sun Q."/>
            <person name="Mori K."/>
        </authorList>
    </citation>
    <scope>NUCLEOTIDE SEQUENCE</scope>
    <source>
        <strain evidence="3">NBRC 107715</strain>
    </source>
</reference>
<dbReference type="Proteomes" id="UP001156856">
    <property type="component" value="Unassembled WGS sequence"/>
</dbReference>
<dbReference type="EMBL" id="BJZU01000004">
    <property type="protein sequence ID" value="GEP02367.1"/>
    <property type="molecule type" value="Genomic_DNA"/>
</dbReference>
<evidence type="ECO:0000313" key="2">
    <source>
        <dbReference type="EMBL" id="GEP02367.1"/>
    </source>
</evidence>
<evidence type="ECO:0000256" key="1">
    <source>
        <dbReference type="SAM" id="SignalP"/>
    </source>
</evidence>
<sequence length="167" mass="18059">MWLTRRQCFALAALLVGARSSAAGPASAPDSADAAERLRRLPSVPPLALRGFDPLSYFLPGGPVAGDPAHEIGWDGRTWRFARAANRAAFERDPGAYTPRLGGYDPVGVAEGRLVDADPLVFAILDDALYLFRNAERRALALADPDLARRAEARWPALRALMDAPPR</sequence>
<feature type="signal peptide" evidence="1">
    <location>
        <begin position="1"/>
        <end position="28"/>
    </location>
</feature>
<gene>
    <name evidence="3" type="ORF">GCM10007888_61310</name>
    <name evidence="2" type="ORF">MOX02_04050</name>
</gene>
<comment type="caution">
    <text evidence="2">The sequence shown here is derived from an EMBL/GenBank/DDBJ whole genome shotgun (WGS) entry which is preliminary data.</text>
</comment>
<keyword evidence="1" id="KW-0732">Signal</keyword>
<name>A0A512IXB8_9HYPH</name>
<keyword evidence="5" id="KW-1185">Reference proteome</keyword>
<dbReference type="AlphaFoldDB" id="A0A512IXB8"/>
<dbReference type="RefSeq" id="WP_170267621.1">
    <property type="nucleotide sequence ID" value="NZ_BJZU01000004.1"/>
</dbReference>
<feature type="chain" id="PRO_5021741464" description="YHS domain-containing protein" evidence="1">
    <location>
        <begin position="29"/>
        <end position="167"/>
    </location>
</feature>